<comment type="similarity">
    <text evidence="2">Belongs to the glycosyltransferase 92 family.</text>
</comment>
<evidence type="ECO:0000313" key="9">
    <source>
        <dbReference type="EMBL" id="KAK2153398.1"/>
    </source>
</evidence>
<evidence type="ECO:0000256" key="4">
    <source>
        <dbReference type="ARBA" id="ARBA00022679"/>
    </source>
</evidence>
<dbReference type="GO" id="GO:0016757">
    <property type="term" value="F:glycosyltransferase activity"/>
    <property type="evidence" value="ECO:0007669"/>
    <property type="project" value="UniProtKB-KW"/>
</dbReference>
<evidence type="ECO:0000256" key="2">
    <source>
        <dbReference type="ARBA" id="ARBA00007647"/>
    </source>
</evidence>
<reference evidence="9" key="1">
    <citation type="journal article" date="2023" name="Mol. Biol. Evol.">
        <title>Third-Generation Sequencing Reveals the Adaptive Role of the Epigenome in Three Deep-Sea Polychaetes.</title>
        <authorList>
            <person name="Perez M."/>
            <person name="Aroh O."/>
            <person name="Sun Y."/>
            <person name="Lan Y."/>
            <person name="Juniper S.K."/>
            <person name="Young C.R."/>
            <person name="Angers B."/>
            <person name="Qian P.Y."/>
        </authorList>
    </citation>
    <scope>NUCLEOTIDE SEQUENCE</scope>
    <source>
        <strain evidence="9">P08H-3</strain>
    </source>
</reference>
<feature type="region of interest" description="Disordered" evidence="8">
    <location>
        <begin position="265"/>
        <end position="284"/>
    </location>
</feature>
<evidence type="ECO:0000256" key="1">
    <source>
        <dbReference type="ARBA" id="ARBA00004167"/>
    </source>
</evidence>
<protein>
    <recommendedName>
        <fullName evidence="11">Glycosyltransferase family 92 protein</fullName>
    </recommendedName>
</protein>
<evidence type="ECO:0000256" key="7">
    <source>
        <dbReference type="ARBA" id="ARBA00023136"/>
    </source>
</evidence>
<evidence type="ECO:0008006" key="11">
    <source>
        <dbReference type="Google" id="ProtNLM"/>
    </source>
</evidence>
<evidence type="ECO:0000256" key="5">
    <source>
        <dbReference type="ARBA" id="ARBA00022692"/>
    </source>
</evidence>
<evidence type="ECO:0000313" key="10">
    <source>
        <dbReference type="Proteomes" id="UP001208570"/>
    </source>
</evidence>
<dbReference type="Proteomes" id="UP001208570">
    <property type="component" value="Unassembled WGS sequence"/>
</dbReference>
<comment type="caution">
    <text evidence="9">The sequence shown here is derived from an EMBL/GenBank/DDBJ whole genome shotgun (WGS) entry which is preliminary data.</text>
</comment>
<dbReference type="GO" id="GO:0016020">
    <property type="term" value="C:membrane"/>
    <property type="evidence" value="ECO:0007669"/>
    <property type="project" value="UniProtKB-SubCell"/>
</dbReference>
<dbReference type="PANTHER" id="PTHR21461">
    <property type="entry name" value="GLYCOSYLTRANSFERASE FAMILY 92 PROTEIN"/>
    <property type="match status" value="1"/>
</dbReference>
<name>A0AAD9N2T9_9ANNE</name>
<evidence type="ECO:0000256" key="8">
    <source>
        <dbReference type="SAM" id="MobiDB-lite"/>
    </source>
</evidence>
<sequence length="729" mass="81913">MASGDYGNIFSSTVSQTESGESGRSQEVAAPAQFSAEDIKVPNIPGLTDTFFNKYSGTIDDAREEEPGREPAEALQVPNIPGLTDDFFNKYGVQKPSEEAPIGVYQTEARDIPEPEVPLISADLFDKFIHPVAQGHAPPEGVPDQNLEMPDISGLEDYFSKYMEDADLLPGETVGFESLKESLRHAQLQVPGMSEKVIPEDVLAIAPDLPDVPPSEYPEMNEETPDSGVLSYLMSKLLGTKKHQFGEGLPVLPPGFNMSIPDAEPVPESPPGWETAETGNETAEVHHPGQEEIDLQKVLKALLPNVSTSNDSLGLADARGFLSQLEGIIPGTVGIGGLSEEKGNMSENRIVECNLTKSPNWKVAITDRWHTVQDGLMFVYSAYLDDRILGHTAIRILGILEGWEVGMHLKPHCQVWFQDKTKPFVVGATRVEGKPLAVSLTTEPCDQPNFLVKIHTRNETVGVKKTNFTICLTGPMKFGYADVGQFIQWMEFNIMMGVERFVLYNHSMDAALRPYLVHYAKLGYVQLFPWIIPDNIPNPLVFLKNLGHLAMINDCLYRNMWTSRYVIFMDIDEMILPRYGHVTFEPMLRNAGCHRKPQAIVQSVFFRREWPNDELFNNNQTVLNMGLVGLLKTKRERKIWPPYMRSKYFIKPDEVLICNVHATHTFLSPLDYQDLSCIFNPKEVVLHHYRYWGEVTGNYVVDRRLHEYADELITRAGTIYEAVLGRKVT</sequence>
<dbReference type="GO" id="GO:0005737">
    <property type="term" value="C:cytoplasm"/>
    <property type="evidence" value="ECO:0007669"/>
    <property type="project" value="TreeGrafter"/>
</dbReference>
<keyword evidence="4" id="KW-0808">Transferase</keyword>
<dbReference type="EMBL" id="JAODUP010000298">
    <property type="protein sequence ID" value="KAK2153398.1"/>
    <property type="molecule type" value="Genomic_DNA"/>
</dbReference>
<feature type="region of interest" description="Disordered" evidence="8">
    <location>
        <begin position="1"/>
        <end position="44"/>
    </location>
</feature>
<keyword evidence="7" id="KW-0472">Membrane</keyword>
<keyword evidence="5" id="KW-0812">Transmembrane</keyword>
<evidence type="ECO:0000256" key="6">
    <source>
        <dbReference type="ARBA" id="ARBA00022989"/>
    </source>
</evidence>
<keyword evidence="3" id="KW-0328">Glycosyltransferase</keyword>
<dbReference type="PANTHER" id="PTHR21461:SF40">
    <property type="entry name" value="GLYCOSYLTRANSFERASE FAMILY 92 PROTEIN"/>
    <property type="match status" value="1"/>
</dbReference>
<keyword evidence="10" id="KW-1185">Reference proteome</keyword>
<gene>
    <name evidence="9" type="ORF">LSH36_298g01079</name>
</gene>
<dbReference type="Pfam" id="PF01697">
    <property type="entry name" value="Glyco_transf_92"/>
    <property type="match status" value="1"/>
</dbReference>
<dbReference type="InterPro" id="IPR008166">
    <property type="entry name" value="Glyco_transf_92"/>
</dbReference>
<feature type="compositionally biased region" description="Polar residues" evidence="8">
    <location>
        <begin position="9"/>
        <end position="25"/>
    </location>
</feature>
<accession>A0AAD9N2T9</accession>
<evidence type="ECO:0000256" key="3">
    <source>
        <dbReference type="ARBA" id="ARBA00022676"/>
    </source>
</evidence>
<dbReference type="AlphaFoldDB" id="A0AAD9N2T9"/>
<organism evidence="9 10">
    <name type="scientific">Paralvinella palmiformis</name>
    <dbReference type="NCBI Taxonomy" id="53620"/>
    <lineage>
        <taxon>Eukaryota</taxon>
        <taxon>Metazoa</taxon>
        <taxon>Spiralia</taxon>
        <taxon>Lophotrochozoa</taxon>
        <taxon>Annelida</taxon>
        <taxon>Polychaeta</taxon>
        <taxon>Sedentaria</taxon>
        <taxon>Canalipalpata</taxon>
        <taxon>Terebellida</taxon>
        <taxon>Terebelliformia</taxon>
        <taxon>Alvinellidae</taxon>
        <taxon>Paralvinella</taxon>
    </lineage>
</organism>
<keyword evidence="6" id="KW-1133">Transmembrane helix</keyword>
<comment type="subcellular location">
    <subcellularLocation>
        <location evidence="1">Membrane</location>
        <topology evidence="1">Single-pass membrane protein</topology>
    </subcellularLocation>
</comment>
<proteinExistence type="inferred from homology"/>